<proteinExistence type="predicted"/>
<protein>
    <submittedName>
        <fullName evidence="1">Uncharacterized protein</fullName>
    </submittedName>
</protein>
<feature type="non-terminal residue" evidence="1">
    <location>
        <position position="24"/>
    </location>
</feature>
<accession>A0A7J9AUY6</accession>
<keyword evidence="2" id="KW-1185">Reference proteome</keyword>
<evidence type="ECO:0000313" key="2">
    <source>
        <dbReference type="Proteomes" id="UP000593574"/>
    </source>
</evidence>
<name>A0A7J9AUY6_9ROSI</name>
<organism evidence="1 2">
    <name type="scientific">Gossypium laxum</name>
    <dbReference type="NCBI Taxonomy" id="34288"/>
    <lineage>
        <taxon>Eukaryota</taxon>
        <taxon>Viridiplantae</taxon>
        <taxon>Streptophyta</taxon>
        <taxon>Embryophyta</taxon>
        <taxon>Tracheophyta</taxon>
        <taxon>Spermatophyta</taxon>
        <taxon>Magnoliopsida</taxon>
        <taxon>eudicotyledons</taxon>
        <taxon>Gunneridae</taxon>
        <taxon>Pentapetalae</taxon>
        <taxon>rosids</taxon>
        <taxon>malvids</taxon>
        <taxon>Malvales</taxon>
        <taxon>Malvaceae</taxon>
        <taxon>Malvoideae</taxon>
        <taxon>Gossypium</taxon>
    </lineage>
</organism>
<comment type="caution">
    <text evidence="1">The sequence shown here is derived from an EMBL/GenBank/DDBJ whole genome shotgun (WGS) entry which is preliminary data.</text>
</comment>
<dbReference type="Proteomes" id="UP000593574">
    <property type="component" value="Unassembled WGS sequence"/>
</dbReference>
<gene>
    <name evidence="1" type="ORF">Golax_000764</name>
</gene>
<reference evidence="1 2" key="1">
    <citation type="journal article" date="2019" name="Genome Biol. Evol.">
        <title>Insights into the evolution of the New World diploid cottons (Gossypium, subgenus Houzingenia) based on genome sequencing.</title>
        <authorList>
            <person name="Grover C.E."/>
            <person name="Arick M.A. 2nd"/>
            <person name="Thrash A."/>
            <person name="Conover J.L."/>
            <person name="Sanders W.S."/>
            <person name="Peterson D.G."/>
            <person name="Frelichowski J.E."/>
            <person name="Scheffler J.A."/>
            <person name="Scheffler B.E."/>
            <person name="Wendel J.F."/>
        </authorList>
    </citation>
    <scope>NUCLEOTIDE SEQUENCE [LARGE SCALE GENOMIC DNA]</scope>
    <source>
        <strain evidence="1">4</strain>
        <tissue evidence="1">Leaf</tissue>
    </source>
</reference>
<dbReference type="EMBL" id="JABEZV010000013">
    <property type="protein sequence ID" value="MBA0727810.1"/>
    <property type="molecule type" value="Genomic_DNA"/>
</dbReference>
<sequence>MFGEYLGHEFNEERMLMETTDYPP</sequence>
<evidence type="ECO:0000313" key="1">
    <source>
        <dbReference type="EMBL" id="MBA0727810.1"/>
    </source>
</evidence>
<dbReference type="AlphaFoldDB" id="A0A7J9AUY6"/>